<accession>A0ACC2UWR6</accession>
<protein>
    <submittedName>
        <fullName evidence="1">Uncharacterized protein</fullName>
    </submittedName>
</protein>
<name>A0ACC2UWR6_9TREE</name>
<dbReference type="EMBL" id="JASBWR010000151">
    <property type="protein sequence ID" value="KAJ9091325.1"/>
    <property type="molecule type" value="Genomic_DNA"/>
</dbReference>
<keyword evidence="2" id="KW-1185">Reference proteome</keyword>
<evidence type="ECO:0000313" key="2">
    <source>
        <dbReference type="Proteomes" id="UP001241377"/>
    </source>
</evidence>
<proteinExistence type="predicted"/>
<dbReference type="Proteomes" id="UP001241377">
    <property type="component" value="Unassembled WGS sequence"/>
</dbReference>
<comment type="caution">
    <text evidence="1">The sequence shown here is derived from an EMBL/GenBank/DDBJ whole genome shotgun (WGS) entry which is preliminary data.</text>
</comment>
<reference evidence="1" key="1">
    <citation type="submission" date="2023-04" db="EMBL/GenBank/DDBJ databases">
        <title>Draft Genome sequencing of Naganishia species isolated from polar environments using Oxford Nanopore Technology.</title>
        <authorList>
            <person name="Leo P."/>
            <person name="Venkateswaran K."/>
        </authorList>
    </citation>
    <scope>NUCLEOTIDE SEQUENCE</scope>
    <source>
        <strain evidence="1">MNA-CCFEE 5261</strain>
    </source>
</reference>
<evidence type="ECO:0000313" key="1">
    <source>
        <dbReference type="EMBL" id="KAJ9091325.1"/>
    </source>
</evidence>
<organism evidence="1 2">
    <name type="scientific">Naganishia cerealis</name>
    <dbReference type="NCBI Taxonomy" id="610337"/>
    <lineage>
        <taxon>Eukaryota</taxon>
        <taxon>Fungi</taxon>
        <taxon>Dikarya</taxon>
        <taxon>Basidiomycota</taxon>
        <taxon>Agaricomycotina</taxon>
        <taxon>Tremellomycetes</taxon>
        <taxon>Filobasidiales</taxon>
        <taxon>Filobasidiaceae</taxon>
        <taxon>Naganishia</taxon>
    </lineage>
</organism>
<sequence length="248" mass="27579">MSCVLHSSISLDYSFPSRKQFDDIRKGLLLPRDALILQNLTLVKMPQAKDPVRVAQPIQKTFSSQRQDDPLEALYEKSKNVIDSYTEKLMLDSLSPTATGGKKVLPTMKMEDSFVEKTQGYHISPSAGKTLYFSPKFTKKTNTSLPQSTPDTKDATRRKLDFGTQGLSKMRKVDLLQISGKKSGPVQIYEDSQPETEEDNLACHAGHILRMAMDTTLLGSSYNSSMNSSFGFNDSILGSKKNILDLEA</sequence>
<gene>
    <name evidence="1" type="ORF">QFC19_009141</name>
</gene>